<keyword evidence="3 14" id="KW-0436">Ligase</keyword>
<evidence type="ECO:0000256" key="12">
    <source>
        <dbReference type="SAM" id="Coils"/>
    </source>
</evidence>
<keyword evidence="9" id="KW-0030">Aminoacyl-tRNA synthetase</keyword>
<evidence type="ECO:0000256" key="2">
    <source>
        <dbReference type="ARBA" id="ARBA00012832"/>
    </source>
</evidence>
<organism evidence="14">
    <name type="scientific">Cacopsylla melanoneura</name>
    <dbReference type="NCBI Taxonomy" id="428564"/>
    <lineage>
        <taxon>Eukaryota</taxon>
        <taxon>Metazoa</taxon>
        <taxon>Ecdysozoa</taxon>
        <taxon>Arthropoda</taxon>
        <taxon>Hexapoda</taxon>
        <taxon>Insecta</taxon>
        <taxon>Pterygota</taxon>
        <taxon>Neoptera</taxon>
        <taxon>Paraneoptera</taxon>
        <taxon>Hemiptera</taxon>
        <taxon>Sternorrhyncha</taxon>
        <taxon>Psylloidea</taxon>
        <taxon>Psyllidae</taxon>
        <taxon>Psyllinae</taxon>
        <taxon>Cacopsylla</taxon>
    </lineage>
</organism>
<keyword evidence="12" id="KW-0175">Coiled coil</keyword>
<keyword evidence="6" id="KW-0862">Zinc</keyword>
<evidence type="ECO:0000256" key="1">
    <source>
        <dbReference type="ARBA" id="ARBA00001947"/>
    </source>
</evidence>
<evidence type="ECO:0000256" key="10">
    <source>
        <dbReference type="ARBA" id="ARBA00031499"/>
    </source>
</evidence>
<sequence length="730" mass="82830">MSKRQQPKWSVPDSTAPQLKLYNSLTRQKEVFVPQNGKEIYWYSCGPTVYDASHMGHARSYITFDILRRILSDYFNYNITYAMNITDIDDKIIRRARQNYLFEKYVKDHSQQISKVLDDSNEVMKVFDSKLIATTDPDKLTMMNTILANVEEAKKDISGLPKDEIKDTSHPSLQKLLTAIKDPLSDWLDSLHGSTITDNSIFATLPKHWESEFHKDMNDLNVLPPNVLTRVSEYIPEIIAYIEKIIHNGLAYESKGSVYFNVNAFDSQPNHFYAKLVPEAYGDTKTLQEGEGDLSSQESSEKLSPNDFALWKASKAGEPWWSSPWGQGRPGWHIECSVMASAVLGPNLDIHTGGVDLKFPHHDNELAQAEAYFNNDGWVRYFLHSGHLTIAGCKMSKSLKNFITIQEALSKHSARQLRLAFLLHSWNQTLDYGDNTMEMAVTYEKLLSEFFLNVKDAIRSLKYPATNVSSFDKWTAEDITLSTRFIQIKASVHTALCDNMDTRGALDAIRDCISQVNIYLRGTPNQLLLRDIAAYVTKILSVFGCIGDVKSIGFPLSGSGTESTNLEELVLPYLTILAEFRDNIRTEARVIKSGEILSQCDRLRDEVLPNVGVRLEDKEGKPSAVKLVDKETLLREKEAKRLAEAEKVAEKERKRAELAAAQEAKEAQKKISPLDMFKMETDKYSQFDETGCPTHDPEGKELSKGLVKKLKKLQLTQEKKYNEYLESIKS</sequence>
<accession>A0A8D8U317</accession>
<dbReference type="GO" id="GO:0046872">
    <property type="term" value="F:metal ion binding"/>
    <property type="evidence" value="ECO:0007669"/>
    <property type="project" value="UniProtKB-KW"/>
</dbReference>
<dbReference type="InterPro" id="IPR009080">
    <property type="entry name" value="tRNAsynth_Ia_anticodon-bd"/>
</dbReference>
<reference evidence="14" key="1">
    <citation type="submission" date="2021-05" db="EMBL/GenBank/DDBJ databases">
        <authorList>
            <person name="Alioto T."/>
            <person name="Alioto T."/>
            <person name="Gomez Garrido J."/>
        </authorList>
    </citation>
    <scope>NUCLEOTIDE SEQUENCE</scope>
</reference>
<evidence type="ECO:0000313" key="14">
    <source>
        <dbReference type="EMBL" id="CAG6697155.1"/>
    </source>
</evidence>
<dbReference type="GO" id="GO:0005524">
    <property type="term" value="F:ATP binding"/>
    <property type="evidence" value="ECO:0007669"/>
    <property type="project" value="UniProtKB-KW"/>
</dbReference>
<feature type="domain" description="tRNA synthetases class I catalytic" evidence="13">
    <location>
        <begin position="32"/>
        <end position="440"/>
    </location>
</feature>
<name>A0A8D8U317_9HEMI</name>
<keyword evidence="4" id="KW-0479">Metal-binding</keyword>
<dbReference type="Gene3D" id="3.40.50.620">
    <property type="entry name" value="HUPs"/>
    <property type="match status" value="2"/>
</dbReference>
<dbReference type="EMBL" id="HBUF01332078">
    <property type="protein sequence ID" value="CAG6697154.1"/>
    <property type="molecule type" value="Transcribed_RNA"/>
</dbReference>
<evidence type="ECO:0000256" key="5">
    <source>
        <dbReference type="ARBA" id="ARBA00022741"/>
    </source>
</evidence>
<dbReference type="SUPFAM" id="SSF52374">
    <property type="entry name" value="Nucleotidylyl transferase"/>
    <property type="match status" value="1"/>
</dbReference>
<dbReference type="InterPro" id="IPR024909">
    <property type="entry name" value="Cys-tRNA/MSH_ligase"/>
</dbReference>
<dbReference type="EMBL" id="HBUF01332081">
    <property type="protein sequence ID" value="CAG6697157.1"/>
    <property type="molecule type" value="Transcribed_RNA"/>
</dbReference>
<dbReference type="PANTHER" id="PTHR10890:SF3">
    <property type="entry name" value="CYSTEINE--TRNA LIGASE, CYTOPLASMIC"/>
    <property type="match status" value="1"/>
</dbReference>
<dbReference type="InterPro" id="IPR014729">
    <property type="entry name" value="Rossmann-like_a/b/a_fold"/>
</dbReference>
<dbReference type="PRINTS" id="PR00983">
    <property type="entry name" value="TRNASYNTHCYS"/>
</dbReference>
<keyword evidence="8" id="KW-0648">Protein biosynthesis</keyword>
<dbReference type="HAMAP" id="MF_00041">
    <property type="entry name" value="Cys_tRNA_synth"/>
    <property type="match status" value="1"/>
</dbReference>
<evidence type="ECO:0000256" key="9">
    <source>
        <dbReference type="ARBA" id="ARBA00023146"/>
    </source>
</evidence>
<dbReference type="InterPro" id="IPR015803">
    <property type="entry name" value="Cys-tRNA-ligase"/>
</dbReference>
<evidence type="ECO:0000256" key="11">
    <source>
        <dbReference type="ARBA" id="ARBA00039362"/>
    </source>
</evidence>
<dbReference type="InterPro" id="IPR032678">
    <property type="entry name" value="tRNA-synt_1_cat_dom"/>
</dbReference>
<keyword evidence="7" id="KW-0067">ATP-binding</keyword>
<evidence type="ECO:0000256" key="7">
    <source>
        <dbReference type="ARBA" id="ARBA00022840"/>
    </source>
</evidence>
<feature type="coiled-coil region" evidence="12">
    <location>
        <begin position="634"/>
        <end position="671"/>
    </location>
</feature>
<dbReference type="GO" id="GO:0006423">
    <property type="term" value="P:cysteinyl-tRNA aminoacylation"/>
    <property type="evidence" value="ECO:0007669"/>
    <property type="project" value="InterPro"/>
</dbReference>
<dbReference type="EMBL" id="HBUF01622625">
    <property type="protein sequence ID" value="CAG6781352.1"/>
    <property type="molecule type" value="Transcribed_RNA"/>
</dbReference>
<dbReference type="PANTHER" id="PTHR10890">
    <property type="entry name" value="CYSTEINYL-TRNA SYNTHETASE"/>
    <property type="match status" value="1"/>
</dbReference>
<dbReference type="SUPFAM" id="SSF47323">
    <property type="entry name" value="Anticodon-binding domain of a subclass of class I aminoacyl-tRNA synthetases"/>
    <property type="match status" value="1"/>
</dbReference>
<evidence type="ECO:0000256" key="8">
    <source>
        <dbReference type="ARBA" id="ARBA00022917"/>
    </source>
</evidence>
<evidence type="ECO:0000256" key="4">
    <source>
        <dbReference type="ARBA" id="ARBA00022723"/>
    </source>
</evidence>
<evidence type="ECO:0000259" key="13">
    <source>
        <dbReference type="Pfam" id="PF01406"/>
    </source>
</evidence>
<protein>
    <recommendedName>
        <fullName evidence="11">Cysteine--tRNA ligase, cytoplasmic</fullName>
        <ecNumber evidence="2">6.1.1.16</ecNumber>
    </recommendedName>
    <alternativeName>
        <fullName evidence="10">Cysteinyl-tRNA synthetase</fullName>
    </alternativeName>
</protein>
<dbReference type="EMBL" id="HBUF01032318">
    <property type="protein sequence ID" value="CAG6615239.1"/>
    <property type="molecule type" value="Transcribed_RNA"/>
</dbReference>
<dbReference type="AlphaFoldDB" id="A0A8D8U317"/>
<comment type="cofactor">
    <cofactor evidence="1">
        <name>Zn(2+)</name>
        <dbReference type="ChEBI" id="CHEBI:29105"/>
    </cofactor>
</comment>
<dbReference type="CDD" id="cd00672">
    <property type="entry name" value="CysRS_core"/>
    <property type="match status" value="1"/>
</dbReference>
<dbReference type="EC" id="6.1.1.16" evidence="2"/>
<dbReference type="GO" id="GO:0004817">
    <property type="term" value="F:cysteine-tRNA ligase activity"/>
    <property type="evidence" value="ECO:0007669"/>
    <property type="project" value="UniProtKB-EC"/>
</dbReference>
<dbReference type="EMBL" id="HBUF01332079">
    <property type="protein sequence ID" value="CAG6697155.1"/>
    <property type="molecule type" value="Transcribed_RNA"/>
</dbReference>
<dbReference type="Pfam" id="PF01406">
    <property type="entry name" value="tRNA-synt_1e"/>
    <property type="match status" value="1"/>
</dbReference>
<dbReference type="EMBL" id="HBUF01332080">
    <property type="protein sequence ID" value="CAG6697156.1"/>
    <property type="molecule type" value="Transcribed_RNA"/>
</dbReference>
<dbReference type="NCBIfam" id="TIGR00435">
    <property type="entry name" value="cysS"/>
    <property type="match status" value="1"/>
</dbReference>
<evidence type="ECO:0000256" key="3">
    <source>
        <dbReference type="ARBA" id="ARBA00022598"/>
    </source>
</evidence>
<evidence type="ECO:0000256" key="6">
    <source>
        <dbReference type="ARBA" id="ARBA00022833"/>
    </source>
</evidence>
<dbReference type="GO" id="GO:0005737">
    <property type="term" value="C:cytoplasm"/>
    <property type="evidence" value="ECO:0007669"/>
    <property type="project" value="TreeGrafter"/>
</dbReference>
<keyword evidence="5" id="KW-0547">Nucleotide-binding</keyword>
<proteinExistence type="inferred from homology"/>
<dbReference type="Gene3D" id="1.20.120.1910">
    <property type="entry name" value="Cysteine-tRNA ligase, C-terminal anti-codon recognition domain"/>
    <property type="match status" value="1"/>
</dbReference>